<evidence type="ECO:0000313" key="1">
    <source>
        <dbReference type="EMBL" id="KAF7787203.1"/>
    </source>
</evidence>
<protein>
    <submittedName>
        <fullName evidence="1">Uncharacterized protein</fullName>
    </submittedName>
</protein>
<comment type="caution">
    <text evidence="1">The sequence shown here is derived from an EMBL/GenBank/DDBJ whole genome shotgun (WGS) entry which is preliminary data.</text>
</comment>
<dbReference type="AlphaFoldDB" id="A0A8T0C961"/>
<dbReference type="EMBL" id="AHCD03000034">
    <property type="protein sequence ID" value="KAF7787203.1"/>
    <property type="molecule type" value="Genomic_DNA"/>
</dbReference>
<accession>A0A8T0C961</accession>
<proteinExistence type="predicted"/>
<gene>
    <name evidence="1" type="ORF">PRUB_a4083</name>
</gene>
<name>A0A8T0C961_9GAMM</name>
<dbReference type="Proteomes" id="UP000016480">
    <property type="component" value="Unassembled WGS sequence"/>
</dbReference>
<reference evidence="1 2" key="1">
    <citation type="journal article" date="2012" name="J. Bacteriol.">
        <title>Genome sequence of the cycloprodigiosin-producing bacterial strain Pseudoalteromonas rubra ATCC 29570(T).</title>
        <authorList>
            <person name="Xie B.B."/>
            <person name="Shu Y.L."/>
            <person name="Qin Q.L."/>
            <person name="Rong J.C."/>
            <person name="Zhang X.Y."/>
            <person name="Chen X.L."/>
            <person name="Zhou B.C."/>
            <person name="Zhang Y.Z."/>
        </authorList>
    </citation>
    <scope>NUCLEOTIDE SEQUENCE [LARGE SCALE GENOMIC DNA]</scope>
    <source>
        <strain evidence="1 2">DSM 6842</strain>
    </source>
</reference>
<dbReference type="GeneID" id="61357857"/>
<evidence type="ECO:0000313" key="2">
    <source>
        <dbReference type="Proteomes" id="UP000016480"/>
    </source>
</evidence>
<sequence>MPKSVSIYRWDDEGAPQFSTGKYSEIISILDACLVQGYGTKPGLGWTKLFNETAACGYSNATGGCAVFSSNTGLDDNKGVYVQAAQSATSSANIVRGGWKQSIKVFPDHNINWMILGTDTAVYVFFGYVAQYALSSQKYVASCFIGNLSNALTSDAGKFIAVCSFVDEDLSLETSSSIGLRVGRNIEYLNDMPRSSLKGIKVYDTDAAGEFSFYEPNTSFLPVTGDSKNNLGPISSNYLVGVTLTAIEHETAKDRHGELVTASATRPACRGAFPGLYSTFCAHPNDVFWPSFVNYGGQKHLVLRVTSTNRASKLVLSTEVWDD</sequence>
<organism evidence="1 2">
    <name type="scientific">Pseudoalteromonas rubra</name>
    <dbReference type="NCBI Taxonomy" id="43658"/>
    <lineage>
        <taxon>Bacteria</taxon>
        <taxon>Pseudomonadati</taxon>
        <taxon>Pseudomonadota</taxon>
        <taxon>Gammaproteobacteria</taxon>
        <taxon>Alteromonadales</taxon>
        <taxon>Pseudoalteromonadaceae</taxon>
        <taxon>Pseudoalteromonas</taxon>
    </lineage>
</organism>
<dbReference type="RefSeq" id="WP_010385542.1">
    <property type="nucleotide sequence ID" value="NZ_AHCD03000034.1"/>
</dbReference>